<keyword evidence="3" id="KW-1185">Reference proteome</keyword>
<dbReference type="InterPro" id="IPR002913">
    <property type="entry name" value="START_lipid-bd_dom"/>
</dbReference>
<accession>A0A6A4H183</accession>
<proteinExistence type="predicted"/>
<evidence type="ECO:0000259" key="1">
    <source>
        <dbReference type="PROSITE" id="PS50848"/>
    </source>
</evidence>
<dbReference type="Pfam" id="PF01852">
    <property type="entry name" value="START"/>
    <property type="match status" value="1"/>
</dbReference>
<dbReference type="OrthoDB" id="196858at2759"/>
<dbReference type="GO" id="GO:0005737">
    <property type="term" value="C:cytoplasm"/>
    <property type="evidence" value="ECO:0007669"/>
    <property type="project" value="UniProtKB-ARBA"/>
</dbReference>
<dbReference type="GO" id="GO:0008289">
    <property type="term" value="F:lipid binding"/>
    <property type="evidence" value="ECO:0007669"/>
    <property type="project" value="InterPro"/>
</dbReference>
<dbReference type="SUPFAM" id="SSF55961">
    <property type="entry name" value="Bet v1-like"/>
    <property type="match status" value="1"/>
</dbReference>
<name>A0A6A4H183_9AGAR</name>
<organism evidence="2 3">
    <name type="scientific">Gymnopus androsaceus JB14</name>
    <dbReference type="NCBI Taxonomy" id="1447944"/>
    <lineage>
        <taxon>Eukaryota</taxon>
        <taxon>Fungi</taxon>
        <taxon>Dikarya</taxon>
        <taxon>Basidiomycota</taxon>
        <taxon>Agaricomycotina</taxon>
        <taxon>Agaricomycetes</taxon>
        <taxon>Agaricomycetidae</taxon>
        <taxon>Agaricales</taxon>
        <taxon>Marasmiineae</taxon>
        <taxon>Omphalotaceae</taxon>
        <taxon>Gymnopus</taxon>
    </lineage>
</organism>
<dbReference type="InterPro" id="IPR023393">
    <property type="entry name" value="START-like_dom_sf"/>
</dbReference>
<dbReference type="EMBL" id="ML769607">
    <property type="protein sequence ID" value="KAE9391989.1"/>
    <property type="molecule type" value="Genomic_DNA"/>
</dbReference>
<evidence type="ECO:0000313" key="3">
    <source>
        <dbReference type="Proteomes" id="UP000799118"/>
    </source>
</evidence>
<gene>
    <name evidence="2" type="ORF">BT96DRAFT_1000769</name>
</gene>
<reference evidence="2" key="1">
    <citation type="journal article" date="2019" name="Environ. Microbiol.">
        <title>Fungal ecological strategies reflected in gene transcription - a case study of two litter decomposers.</title>
        <authorList>
            <person name="Barbi F."/>
            <person name="Kohler A."/>
            <person name="Barry K."/>
            <person name="Baskaran P."/>
            <person name="Daum C."/>
            <person name="Fauchery L."/>
            <person name="Ihrmark K."/>
            <person name="Kuo A."/>
            <person name="LaButti K."/>
            <person name="Lipzen A."/>
            <person name="Morin E."/>
            <person name="Grigoriev I.V."/>
            <person name="Henrissat B."/>
            <person name="Lindahl B."/>
            <person name="Martin F."/>
        </authorList>
    </citation>
    <scope>NUCLEOTIDE SEQUENCE</scope>
    <source>
        <strain evidence="2">JB14</strain>
    </source>
</reference>
<sequence>MPHEAPYTSYHHLLQQPPPLYLWIIVLRLAHAPLIDDHSLLKVKVVIEISGPSSGLRLNGVLQVIRELKEGQDLSSHVVSAESILPDVGSATDISVPSSSSIHGSAATSIASLSSTPPLICITAERTTEARGITITQVDSIDPTLVVYRAEATFVGVGLWDMYGAVVSPGARNYWDKPHDAVLLEDVNELMELWHLKTKPVWPINGRDSVVLKTVCKSPTTTIHVFSFSADDPHLFPHIPPLDPNIIRTQVDLRGWAIEALSPNTTLLTLLEQSDPKGWLNKTSIPTQMINALASIGEFAIKCGGPPIVTRLTGRSMSLRLVEEWLRIIAILQVVSLA</sequence>
<protein>
    <submittedName>
        <fullName evidence="2">Bet v1-like protein</fullName>
    </submittedName>
</protein>
<dbReference type="CDD" id="cd00177">
    <property type="entry name" value="START"/>
    <property type="match status" value="1"/>
</dbReference>
<feature type="domain" description="START" evidence="1">
    <location>
        <begin position="160"/>
        <end position="292"/>
    </location>
</feature>
<dbReference type="PANTHER" id="PTHR19308">
    <property type="entry name" value="PHOSPHATIDYLCHOLINE TRANSFER PROTEIN"/>
    <property type="match status" value="1"/>
</dbReference>
<dbReference type="PROSITE" id="PS50848">
    <property type="entry name" value="START"/>
    <property type="match status" value="1"/>
</dbReference>
<evidence type="ECO:0000313" key="2">
    <source>
        <dbReference type="EMBL" id="KAE9391989.1"/>
    </source>
</evidence>
<dbReference type="PANTHER" id="PTHR19308:SF54">
    <property type="entry name" value="START DOMAIN-CONTAINING PROTEIN"/>
    <property type="match status" value="1"/>
</dbReference>
<dbReference type="InterPro" id="IPR051213">
    <property type="entry name" value="START_lipid_transfer"/>
</dbReference>
<dbReference type="Proteomes" id="UP000799118">
    <property type="component" value="Unassembled WGS sequence"/>
</dbReference>
<dbReference type="Gene3D" id="3.30.530.20">
    <property type="match status" value="1"/>
</dbReference>
<dbReference type="AlphaFoldDB" id="A0A6A4H183"/>